<feature type="compositionally biased region" description="Acidic residues" evidence="1">
    <location>
        <begin position="229"/>
        <end position="276"/>
    </location>
</feature>
<keyword evidence="3" id="KW-1185">Reference proteome</keyword>
<organism evidence="2 3">
    <name type="scientific">Collybia nuda</name>
    <dbReference type="NCBI Taxonomy" id="64659"/>
    <lineage>
        <taxon>Eukaryota</taxon>
        <taxon>Fungi</taxon>
        <taxon>Dikarya</taxon>
        <taxon>Basidiomycota</taxon>
        <taxon>Agaricomycotina</taxon>
        <taxon>Agaricomycetes</taxon>
        <taxon>Agaricomycetidae</taxon>
        <taxon>Agaricales</taxon>
        <taxon>Tricholomatineae</taxon>
        <taxon>Clitocybaceae</taxon>
        <taxon>Collybia</taxon>
    </lineage>
</organism>
<feature type="non-terminal residue" evidence="2">
    <location>
        <position position="1"/>
    </location>
</feature>
<evidence type="ECO:0000256" key="1">
    <source>
        <dbReference type="SAM" id="MobiDB-lite"/>
    </source>
</evidence>
<dbReference type="EMBL" id="MU150241">
    <property type="protein sequence ID" value="KAF9466647.1"/>
    <property type="molecule type" value="Genomic_DNA"/>
</dbReference>
<evidence type="ECO:0000313" key="2">
    <source>
        <dbReference type="EMBL" id="KAF9466647.1"/>
    </source>
</evidence>
<dbReference type="AlphaFoldDB" id="A0A9P5YD67"/>
<feature type="compositionally biased region" description="Acidic residues" evidence="1">
    <location>
        <begin position="184"/>
        <end position="198"/>
    </location>
</feature>
<dbReference type="Proteomes" id="UP000807353">
    <property type="component" value="Unassembled WGS sequence"/>
</dbReference>
<name>A0A9P5YD67_9AGAR</name>
<sequence>INYTTYDIRRDQDSMNPRTHCDVMLYSPETDPTSHPFWYARVLGVFHANILHTGPNAYNRSVQHMEFLWVRWFGVEPHYKSGFKTARLPKVGFVPESDPTGAFGFLDPSVVLRGCHLVPAFSGGRTNELLQTRSPTAARLPGETDDWANYYVIIWVDRDMFMRYLGGGIGHQHESKRWRSTGQEVDEDSMDIDPEPEDGLPSQDNDAAQLQTLFDTTAYLQGDENAGADTDDSDSQSDSSDTSEEEFDYGSDNDDDCAYFGPEDEELIYDYDVDEL</sequence>
<feature type="compositionally biased region" description="Polar residues" evidence="1">
    <location>
        <begin position="202"/>
        <end position="219"/>
    </location>
</feature>
<reference evidence="2" key="1">
    <citation type="submission" date="2020-11" db="EMBL/GenBank/DDBJ databases">
        <authorList>
            <consortium name="DOE Joint Genome Institute"/>
            <person name="Ahrendt S."/>
            <person name="Riley R."/>
            <person name="Andreopoulos W."/>
            <person name="Labutti K."/>
            <person name="Pangilinan J."/>
            <person name="Ruiz-Duenas F.J."/>
            <person name="Barrasa J.M."/>
            <person name="Sanchez-Garcia M."/>
            <person name="Camarero S."/>
            <person name="Miyauchi S."/>
            <person name="Serrano A."/>
            <person name="Linde D."/>
            <person name="Babiker R."/>
            <person name="Drula E."/>
            <person name="Ayuso-Fernandez I."/>
            <person name="Pacheco R."/>
            <person name="Padilla G."/>
            <person name="Ferreira P."/>
            <person name="Barriuso J."/>
            <person name="Kellner H."/>
            <person name="Castanera R."/>
            <person name="Alfaro M."/>
            <person name="Ramirez L."/>
            <person name="Pisabarro A.G."/>
            <person name="Kuo A."/>
            <person name="Tritt A."/>
            <person name="Lipzen A."/>
            <person name="He G."/>
            <person name="Yan M."/>
            <person name="Ng V."/>
            <person name="Cullen D."/>
            <person name="Martin F."/>
            <person name="Rosso M.-N."/>
            <person name="Henrissat B."/>
            <person name="Hibbett D."/>
            <person name="Martinez A.T."/>
            <person name="Grigoriev I.V."/>
        </authorList>
    </citation>
    <scope>NUCLEOTIDE SEQUENCE</scope>
    <source>
        <strain evidence="2">CBS 247.69</strain>
    </source>
</reference>
<feature type="region of interest" description="Disordered" evidence="1">
    <location>
        <begin position="171"/>
        <end position="276"/>
    </location>
</feature>
<comment type="caution">
    <text evidence="2">The sequence shown here is derived from an EMBL/GenBank/DDBJ whole genome shotgun (WGS) entry which is preliminary data.</text>
</comment>
<evidence type="ECO:0000313" key="3">
    <source>
        <dbReference type="Proteomes" id="UP000807353"/>
    </source>
</evidence>
<dbReference type="OrthoDB" id="3267098at2759"/>
<gene>
    <name evidence="2" type="ORF">BDZ94DRAFT_1157658</name>
</gene>
<accession>A0A9P5YD67</accession>
<protein>
    <submittedName>
        <fullName evidence="2">Uncharacterized protein</fullName>
    </submittedName>
</protein>
<proteinExistence type="predicted"/>